<dbReference type="OrthoDB" id="67304at2"/>
<accession>A0A1G7AJ68</accession>
<feature type="compositionally biased region" description="Pro residues" evidence="1">
    <location>
        <begin position="168"/>
        <end position="185"/>
    </location>
</feature>
<sequence length="185" mass="19742">MGLWGWLTGRGRDEPEPEPPAPPAPTEADVLAALDRLGERARSEGLAVAVLTRIARIDRAIRTTLPRLRTFGLGSYEGYAVVATALSYLPEALEAYLRLPRDWADQRPVDRGRTSLMLLVDQLDLLAASTEQILDAAARADAQALIQHGRFLAAKFGGGSGDVHATAAPPPAPRTPGPANPLDLP</sequence>
<dbReference type="STRING" id="675864.SAMN04489747_2634"/>
<name>A0A1G7AJ68_9ACTN</name>
<gene>
    <name evidence="2" type="ORF">SAMN04489747_2634</name>
</gene>
<evidence type="ECO:0000313" key="2">
    <source>
        <dbReference type="EMBL" id="SDE14760.1"/>
    </source>
</evidence>
<keyword evidence="3" id="KW-1185">Reference proteome</keyword>
<organism evidence="2 3">
    <name type="scientific">Auraticoccus monumenti</name>
    <dbReference type="NCBI Taxonomy" id="675864"/>
    <lineage>
        <taxon>Bacteria</taxon>
        <taxon>Bacillati</taxon>
        <taxon>Actinomycetota</taxon>
        <taxon>Actinomycetes</taxon>
        <taxon>Propionibacteriales</taxon>
        <taxon>Propionibacteriaceae</taxon>
        <taxon>Auraticoccus</taxon>
    </lineage>
</organism>
<evidence type="ECO:0000313" key="3">
    <source>
        <dbReference type="Proteomes" id="UP000198546"/>
    </source>
</evidence>
<reference evidence="2 3" key="1">
    <citation type="submission" date="2016-10" db="EMBL/GenBank/DDBJ databases">
        <authorList>
            <person name="de Groot N.N."/>
        </authorList>
    </citation>
    <scope>NUCLEOTIDE SEQUENCE [LARGE SCALE GENOMIC DNA]</scope>
    <source>
        <strain evidence="2 3">MON 2.2</strain>
    </source>
</reference>
<dbReference type="EMBL" id="LT629688">
    <property type="protein sequence ID" value="SDE14760.1"/>
    <property type="molecule type" value="Genomic_DNA"/>
</dbReference>
<feature type="region of interest" description="Disordered" evidence="1">
    <location>
        <begin position="162"/>
        <end position="185"/>
    </location>
</feature>
<dbReference type="Proteomes" id="UP000198546">
    <property type="component" value="Chromosome i"/>
</dbReference>
<protein>
    <submittedName>
        <fullName evidence="2">Uncharacterized protein</fullName>
    </submittedName>
</protein>
<dbReference type="AlphaFoldDB" id="A0A1G7AJ68"/>
<proteinExistence type="predicted"/>
<evidence type="ECO:0000256" key="1">
    <source>
        <dbReference type="SAM" id="MobiDB-lite"/>
    </source>
</evidence>
<dbReference type="RefSeq" id="WP_090594185.1">
    <property type="nucleotide sequence ID" value="NZ_LT629688.1"/>
</dbReference>
<feature type="region of interest" description="Disordered" evidence="1">
    <location>
        <begin position="1"/>
        <end position="26"/>
    </location>
</feature>